<evidence type="ECO:0000256" key="3">
    <source>
        <dbReference type="ARBA" id="ARBA00006206"/>
    </source>
</evidence>
<dbReference type="PANTHER" id="PTHR10091">
    <property type="entry name" value="ALDOSE-1-EPIMERASE"/>
    <property type="match status" value="1"/>
</dbReference>
<sequence>MERMPFGKTADGKEVSRFKLTNAAGAYVQIINYGGIITAINLPDREGRLGDVVLGYDSLEEYVQDRNYFGAIIGRTANRTENACFELEGVEYKLGKNEGNNHLHGGVAGFNKALWDAEMVGSKDGESLLLSYLGKDGEEGYPGNLQARVRYTFTDKNELVMEYGAISDRDTVVNLTNHSYFNLSGHQSGSVLGHKLMICGDRFTPIDSALIPSGEIRSVAGTPMDFMELTAIGARIGWDDGQLLHAGGYDHNWILGNGGKVPEKAAEVVDETSGRVLEVFTTKPGIQFYSGNFLDSVLGKEGALYGKRSGFCLETQYFPNSMKHKHFPSPVLKAGEEYRSTTIYRFSVVA</sequence>
<dbReference type="EC" id="5.1.3.3" evidence="4 8"/>
<accession>A0A7X5KNQ0</accession>
<dbReference type="PROSITE" id="PS00545">
    <property type="entry name" value="ALDOSE_1_EPIMERASE"/>
    <property type="match status" value="1"/>
</dbReference>
<dbReference type="GO" id="GO:0033499">
    <property type="term" value="P:galactose catabolic process via UDP-galactose, Leloir pathway"/>
    <property type="evidence" value="ECO:0007669"/>
    <property type="project" value="TreeGrafter"/>
</dbReference>
<comment type="catalytic activity">
    <reaction evidence="1 8">
        <text>alpha-D-glucose = beta-D-glucose</text>
        <dbReference type="Rhea" id="RHEA:10264"/>
        <dbReference type="ChEBI" id="CHEBI:15903"/>
        <dbReference type="ChEBI" id="CHEBI:17925"/>
        <dbReference type="EC" id="5.1.3.3"/>
    </reaction>
</comment>
<dbReference type="GO" id="GO:0004034">
    <property type="term" value="F:aldose 1-epimerase activity"/>
    <property type="evidence" value="ECO:0007669"/>
    <property type="project" value="UniProtKB-EC"/>
</dbReference>
<dbReference type="UniPathway" id="UPA00242"/>
<dbReference type="GO" id="GO:0006006">
    <property type="term" value="P:glucose metabolic process"/>
    <property type="evidence" value="ECO:0007669"/>
    <property type="project" value="TreeGrafter"/>
</dbReference>
<keyword evidence="7 8" id="KW-0119">Carbohydrate metabolism</keyword>
<dbReference type="NCBIfam" id="NF008277">
    <property type="entry name" value="PRK11055.1"/>
    <property type="match status" value="1"/>
</dbReference>
<dbReference type="SUPFAM" id="SSF74650">
    <property type="entry name" value="Galactose mutarotase-like"/>
    <property type="match status" value="1"/>
</dbReference>
<evidence type="ECO:0000256" key="5">
    <source>
        <dbReference type="ARBA" id="ARBA00014165"/>
    </source>
</evidence>
<gene>
    <name evidence="12" type="ORF">GXN74_04265</name>
</gene>
<feature type="binding site" evidence="11">
    <location>
        <begin position="78"/>
        <end position="79"/>
    </location>
    <ligand>
        <name>beta-D-galactose</name>
        <dbReference type="ChEBI" id="CHEBI:27667"/>
    </ligand>
</feature>
<dbReference type="InterPro" id="IPR011013">
    <property type="entry name" value="Gal_mutarotase_sf_dom"/>
</dbReference>
<dbReference type="Pfam" id="PF01263">
    <property type="entry name" value="Aldose_epim"/>
    <property type="match status" value="1"/>
</dbReference>
<evidence type="ECO:0000256" key="10">
    <source>
        <dbReference type="PIRSR" id="PIRSR005096-2"/>
    </source>
</evidence>
<dbReference type="InterPro" id="IPR008183">
    <property type="entry name" value="Aldose_1/G6P_1-epimerase"/>
</dbReference>
<feature type="binding site" evidence="10">
    <location>
        <position position="250"/>
    </location>
    <ligand>
        <name>beta-D-galactose</name>
        <dbReference type="ChEBI" id="CHEBI:27667"/>
    </ligand>
</feature>
<dbReference type="InterPro" id="IPR018052">
    <property type="entry name" value="Ald1_epimerase_CS"/>
</dbReference>
<comment type="caution">
    <text evidence="12">The sequence shown here is derived from an EMBL/GenBank/DDBJ whole genome shotgun (WGS) entry which is preliminary data.</text>
</comment>
<evidence type="ECO:0000256" key="7">
    <source>
        <dbReference type="ARBA" id="ARBA00023277"/>
    </source>
</evidence>
<proteinExistence type="inferred from homology"/>
<evidence type="ECO:0000256" key="9">
    <source>
        <dbReference type="PIRSR" id="PIRSR005096-1"/>
    </source>
</evidence>
<name>A0A7X5KNQ0_9FIRM</name>
<evidence type="ECO:0000313" key="13">
    <source>
        <dbReference type="Proteomes" id="UP000461585"/>
    </source>
</evidence>
<dbReference type="GO" id="GO:0030246">
    <property type="term" value="F:carbohydrate binding"/>
    <property type="evidence" value="ECO:0007669"/>
    <property type="project" value="InterPro"/>
</dbReference>
<evidence type="ECO:0000256" key="6">
    <source>
        <dbReference type="ARBA" id="ARBA00023235"/>
    </source>
</evidence>
<keyword evidence="13" id="KW-1185">Reference proteome</keyword>
<dbReference type="PANTHER" id="PTHR10091:SF49">
    <property type="entry name" value="ALDOSE 1-EPIMERASE"/>
    <property type="match status" value="1"/>
</dbReference>
<dbReference type="CDD" id="cd09019">
    <property type="entry name" value="galactose_mutarotase_like"/>
    <property type="match status" value="1"/>
</dbReference>
<dbReference type="InterPro" id="IPR047215">
    <property type="entry name" value="Galactose_mutarotase-like"/>
</dbReference>
<protein>
    <recommendedName>
        <fullName evidence="5 8">Aldose 1-epimerase</fullName>
        <ecNumber evidence="4 8">5.1.3.3</ecNumber>
    </recommendedName>
</protein>
<feature type="active site" description="Proton acceptor" evidence="9">
    <location>
        <position position="314"/>
    </location>
</feature>
<feature type="binding site" evidence="11">
    <location>
        <begin position="178"/>
        <end position="180"/>
    </location>
    <ligand>
        <name>beta-D-galactose</name>
        <dbReference type="ChEBI" id="CHEBI:27667"/>
    </ligand>
</feature>
<dbReference type="PIRSF" id="PIRSF005096">
    <property type="entry name" value="GALM"/>
    <property type="match status" value="1"/>
</dbReference>
<organism evidence="12 13">
    <name type="scientific">Anaerotalea alkaliphila</name>
    <dbReference type="NCBI Taxonomy" id="2662126"/>
    <lineage>
        <taxon>Bacteria</taxon>
        <taxon>Bacillati</taxon>
        <taxon>Bacillota</taxon>
        <taxon>Clostridia</taxon>
        <taxon>Eubacteriales</taxon>
        <taxon>Anaerotalea</taxon>
    </lineage>
</organism>
<dbReference type="Proteomes" id="UP000461585">
    <property type="component" value="Unassembled WGS sequence"/>
</dbReference>
<evidence type="ECO:0000256" key="1">
    <source>
        <dbReference type="ARBA" id="ARBA00001614"/>
    </source>
</evidence>
<dbReference type="EMBL" id="JAAEEH010000008">
    <property type="protein sequence ID" value="NDL66962.1"/>
    <property type="molecule type" value="Genomic_DNA"/>
</dbReference>
<comment type="pathway">
    <text evidence="2 8">Carbohydrate metabolism; hexose metabolism.</text>
</comment>
<evidence type="ECO:0000313" key="12">
    <source>
        <dbReference type="EMBL" id="NDL66962.1"/>
    </source>
</evidence>
<feature type="active site" description="Proton donor" evidence="9">
    <location>
        <position position="178"/>
    </location>
</feature>
<comment type="similarity">
    <text evidence="3 8">Belongs to the aldose epimerase family.</text>
</comment>
<dbReference type="AlphaFoldDB" id="A0A7X5KNQ0"/>
<reference evidence="12 13" key="1">
    <citation type="submission" date="2020-01" db="EMBL/GenBank/DDBJ databases">
        <title>Anaeroalcalibacter tamaniensis gen. nov., sp. nov., moderately halophilic strictly anaerobic fermenter bacterium from mud volcano of Taman peninsula.</title>
        <authorList>
            <person name="Frolova A."/>
            <person name="Merkel A.Y."/>
            <person name="Slobodkin A.I."/>
        </authorList>
    </citation>
    <scope>NUCLEOTIDE SEQUENCE [LARGE SCALE GENOMIC DNA]</scope>
    <source>
        <strain evidence="12 13">F-3ap</strain>
    </source>
</reference>
<dbReference type="InterPro" id="IPR015443">
    <property type="entry name" value="Aldose_1-epimerase"/>
</dbReference>
<dbReference type="Gene3D" id="2.70.98.10">
    <property type="match status" value="1"/>
</dbReference>
<evidence type="ECO:0000256" key="4">
    <source>
        <dbReference type="ARBA" id="ARBA00013185"/>
    </source>
</evidence>
<evidence type="ECO:0000256" key="8">
    <source>
        <dbReference type="PIRNR" id="PIRNR005096"/>
    </source>
</evidence>
<dbReference type="InterPro" id="IPR014718">
    <property type="entry name" value="GH-type_carb-bd"/>
</dbReference>
<evidence type="ECO:0000256" key="11">
    <source>
        <dbReference type="PIRSR" id="PIRSR005096-3"/>
    </source>
</evidence>
<evidence type="ECO:0000256" key="2">
    <source>
        <dbReference type="ARBA" id="ARBA00005028"/>
    </source>
</evidence>
<keyword evidence="6 8" id="KW-0413">Isomerase</keyword>